<feature type="transmembrane region" description="Helical" evidence="1">
    <location>
        <begin position="216"/>
        <end position="238"/>
    </location>
</feature>
<keyword evidence="1" id="KW-0812">Transmembrane</keyword>
<keyword evidence="1" id="KW-1133">Transmembrane helix</keyword>
<organism evidence="2 3">
    <name type="scientific">Rugosimonospora africana</name>
    <dbReference type="NCBI Taxonomy" id="556532"/>
    <lineage>
        <taxon>Bacteria</taxon>
        <taxon>Bacillati</taxon>
        <taxon>Actinomycetota</taxon>
        <taxon>Actinomycetes</taxon>
        <taxon>Micromonosporales</taxon>
        <taxon>Micromonosporaceae</taxon>
        <taxon>Rugosimonospora</taxon>
    </lineage>
</organism>
<comment type="caution">
    <text evidence="2">The sequence shown here is derived from an EMBL/GenBank/DDBJ whole genome shotgun (WGS) entry which is preliminary data.</text>
</comment>
<feature type="transmembrane region" description="Helical" evidence="1">
    <location>
        <begin position="19"/>
        <end position="35"/>
    </location>
</feature>
<dbReference type="EMBL" id="BONZ01000048">
    <property type="protein sequence ID" value="GIH16891.1"/>
    <property type="molecule type" value="Genomic_DNA"/>
</dbReference>
<feature type="transmembrane region" description="Helical" evidence="1">
    <location>
        <begin position="97"/>
        <end position="125"/>
    </location>
</feature>
<protein>
    <recommendedName>
        <fullName evidence="4">ABC-2 type transport system permease protein</fullName>
    </recommendedName>
</protein>
<gene>
    <name evidence="2" type="ORF">Raf01_50630</name>
</gene>
<dbReference type="RefSeq" id="WP_203920461.1">
    <property type="nucleotide sequence ID" value="NZ_BONZ01000048.1"/>
</dbReference>
<feature type="transmembrane region" description="Helical" evidence="1">
    <location>
        <begin position="47"/>
        <end position="71"/>
    </location>
</feature>
<evidence type="ECO:0000313" key="2">
    <source>
        <dbReference type="EMBL" id="GIH16891.1"/>
    </source>
</evidence>
<keyword evidence="1" id="KW-0472">Membrane</keyword>
<evidence type="ECO:0000313" key="3">
    <source>
        <dbReference type="Proteomes" id="UP000642748"/>
    </source>
</evidence>
<dbReference type="Proteomes" id="UP000642748">
    <property type="component" value="Unassembled WGS sequence"/>
</dbReference>
<keyword evidence="3" id="KW-1185">Reference proteome</keyword>
<evidence type="ECO:0008006" key="4">
    <source>
        <dbReference type="Google" id="ProtNLM"/>
    </source>
</evidence>
<sequence length="246" mass="24726">MTELIGNEVLKLRTIRSPWLLLAAAQAVVVAGASGRLRRGAVHDPAIAVGAVAHVGLTALFPLVLGIVAVAGEYRHRTIVDTYLSTPRRGRVVAGKLGVYTAAGFGFGIAGSVTALVTAAIWLAARGGSLDLSDGELWRTLVGGVAACALFAAVGVGVGALVRNLAGAIAAALAWIALVEGVLGQLLGSAGKWLPFAAGEALGRLPMAGADALPQWGAALVLLGYAAALAAVAVSSSVRRDVVADR</sequence>
<proteinExistence type="predicted"/>
<evidence type="ECO:0000256" key="1">
    <source>
        <dbReference type="SAM" id="Phobius"/>
    </source>
</evidence>
<name>A0A8J3QUU1_9ACTN</name>
<feature type="transmembrane region" description="Helical" evidence="1">
    <location>
        <begin position="137"/>
        <end position="158"/>
    </location>
</feature>
<feature type="transmembrane region" description="Helical" evidence="1">
    <location>
        <begin position="165"/>
        <end position="187"/>
    </location>
</feature>
<reference evidence="2" key="1">
    <citation type="submission" date="2021-01" db="EMBL/GenBank/DDBJ databases">
        <title>Whole genome shotgun sequence of Rugosimonospora africana NBRC 104875.</title>
        <authorList>
            <person name="Komaki H."/>
            <person name="Tamura T."/>
        </authorList>
    </citation>
    <scope>NUCLEOTIDE SEQUENCE</scope>
    <source>
        <strain evidence="2">NBRC 104875</strain>
    </source>
</reference>
<accession>A0A8J3QUU1</accession>
<dbReference type="AlphaFoldDB" id="A0A8J3QUU1"/>